<name>A0AA96RDQ3_9BACL</name>
<dbReference type="KEGG" id="paun:MJA45_17095"/>
<dbReference type="InterPro" id="IPR058600">
    <property type="entry name" value="YhjD-like"/>
</dbReference>
<sequence length="144" mass="16648">MEQEPTSEPSARLAGAAAGESAFRVPGTLGLQDQALIKEFILLPILLTVLERNRIKIESSTMKLKAAYLEMLDKVMKTVHTDLTAVRRQLRRRGVQVYLETKDEEGIRHLYVYQGYSDRVFLRWVFVEAELRIRFAAYFGYEIH</sequence>
<dbReference type="Pfam" id="PF26325">
    <property type="entry name" value="YhjD"/>
    <property type="match status" value="1"/>
</dbReference>
<proteinExistence type="predicted"/>
<reference evidence="1 2" key="1">
    <citation type="submission" date="2022-02" db="EMBL/GenBank/DDBJ databases">
        <title>Paenibacillus sp. MBLB1776 Whole Genome Shotgun Sequencing.</title>
        <authorList>
            <person name="Hwang C.Y."/>
            <person name="Cho E.-S."/>
            <person name="Seo M.-J."/>
        </authorList>
    </citation>
    <scope>NUCLEOTIDE SEQUENCE [LARGE SCALE GENOMIC DNA]</scope>
    <source>
        <strain evidence="1 2">MBLB1776</strain>
    </source>
</reference>
<evidence type="ECO:0000313" key="1">
    <source>
        <dbReference type="EMBL" id="WNQ09343.1"/>
    </source>
</evidence>
<dbReference type="AlphaFoldDB" id="A0AA96RDQ3"/>
<organism evidence="1 2">
    <name type="scientific">Paenibacillus aurantius</name>
    <dbReference type="NCBI Taxonomy" id="2918900"/>
    <lineage>
        <taxon>Bacteria</taxon>
        <taxon>Bacillati</taxon>
        <taxon>Bacillota</taxon>
        <taxon>Bacilli</taxon>
        <taxon>Bacillales</taxon>
        <taxon>Paenibacillaceae</taxon>
        <taxon>Paenibacillus</taxon>
    </lineage>
</organism>
<keyword evidence="2" id="KW-1185">Reference proteome</keyword>
<dbReference type="EMBL" id="CP130318">
    <property type="protein sequence ID" value="WNQ09343.1"/>
    <property type="molecule type" value="Genomic_DNA"/>
</dbReference>
<accession>A0AA96RDQ3</accession>
<protein>
    <submittedName>
        <fullName evidence="1">Uncharacterized protein</fullName>
    </submittedName>
</protein>
<dbReference type="Proteomes" id="UP001305702">
    <property type="component" value="Chromosome"/>
</dbReference>
<gene>
    <name evidence="1" type="ORF">MJA45_17095</name>
</gene>
<dbReference type="RefSeq" id="WP_315603115.1">
    <property type="nucleotide sequence ID" value="NZ_CP130318.1"/>
</dbReference>
<evidence type="ECO:0000313" key="2">
    <source>
        <dbReference type="Proteomes" id="UP001305702"/>
    </source>
</evidence>